<name>A0A8J5KQ66_ZINOF</name>
<dbReference type="GO" id="GO:0004252">
    <property type="term" value="F:serine-type endopeptidase activity"/>
    <property type="evidence" value="ECO:0007669"/>
    <property type="project" value="TreeGrafter"/>
</dbReference>
<dbReference type="Gene3D" id="1.10.8.10">
    <property type="entry name" value="DNA helicase RuvA subunit, C-terminal domain"/>
    <property type="match status" value="1"/>
</dbReference>
<accession>A0A8J5KQ66</accession>
<feature type="transmembrane region" description="Helical" evidence="5">
    <location>
        <begin position="51"/>
        <end position="76"/>
    </location>
</feature>
<dbReference type="InterPro" id="IPR035952">
    <property type="entry name" value="Rhomboid-like_sf"/>
</dbReference>
<dbReference type="Pfam" id="PF00627">
    <property type="entry name" value="UBA"/>
    <property type="match status" value="1"/>
</dbReference>
<comment type="caution">
    <text evidence="7">The sequence shown here is derived from an EMBL/GenBank/DDBJ whole genome shotgun (WGS) entry which is preliminary data.</text>
</comment>
<evidence type="ECO:0000256" key="3">
    <source>
        <dbReference type="ARBA" id="ARBA00022989"/>
    </source>
</evidence>
<keyword evidence="8" id="KW-1185">Reference proteome</keyword>
<protein>
    <recommendedName>
        <fullName evidence="6">UBA domain-containing protein</fullName>
    </recommendedName>
</protein>
<feature type="domain" description="UBA" evidence="6">
    <location>
        <begin position="173"/>
        <end position="213"/>
    </location>
</feature>
<proteinExistence type="predicted"/>
<dbReference type="EMBL" id="JACMSC010000015">
    <property type="protein sequence ID" value="KAG6485105.1"/>
    <property type="molecule type" value="Genomic_DNA"/>
</dbReference>
<dbReference type="InterPro" id="IPR009060">
    <property type="entry name" value="UBA-like_sf"/>
</dbReference>
<dbReference type="Proteomes" id="UP000734854">
    <property type="component" value="Unassembled WGS sequence"/>
</dbReference>
<dbReference type="PROSITE" id="PS50030">
    <property type="entry name" value="UBA"/>
    <property type="match status" value="1"/>
</dbReference>
<sequence>MMHGGPSGFHNAPVTRALVISSAIITVTYGLRGRSRSIGLSYQDITQNHGLWKTVPSIFAFSSSPELIIGFAYLLFLADSQVLASGPYGLIFAAFVPFYFDIPVTSRFRMLGLNFSNKSAIYFAGFQLVLSAWRRSFIPAICGLLTGFLFRANIFCIRKLKRNYRSVGNFMPEPPESSITTLVSMGFETNAARQALIQARNDINVATNILLEAQSR</sequence>
<gene>
    <name evidence="7" type="ORF">ZIOFF_053634</name>
</gene>
<dbReference type="AlphaFoldDB" id="A0A8J5KQ66"/>
<keyword evidence="2 5" id="KW-0812">Transmembrane</keyword>
<evidence type="ECO:0000259" key="6">
    <source>
        <dbReference type="PROSITE" id="PS50030"/>
    </source>
</evidence>
<dbReference type="GO" id="GO:0016020">
    <property type="term" value="C:membrane"/>
    <property type="evidence" value="ECO:0007669"/>
    <property type="project" value="UniProtKB-SubCell"/>
</dbReference>
<feature type="transmembrane region" description="Helical" evidence="5">
    <location>
        <begin position="82"/>
        <end position="100"/>
    </location>
</feature>
<dbReference type="PANTHER" id="PTHR43066:SF21">
    <property type="entry name" value="UBIQUITIN-ASSOCIATED DOMAIN-CONTAINING PROTEIN 2"/>
    <property type="match status" value="1"/>
</dbReference>
<keyword evidence="4 5" id="KW-0472">Membrane</keyword>
<evidence type="ECO:0000313" key="8">
    <source>
        <dbReference type="Proteomes" id="UP000734854"/>
    </source>
</evidence>
<keyword evidence="3 5" id="KW-1133">Transmembrane helix</keyword>
<dbReference type="SMART" id="SM00165">
    <property type="entry name" value="UBA"/>
    <property type="match status" value="1"/>
</dbReference>
<evidence type="ECO:0000256" key="2">
    <source>
        <dbReference type="ARBA" id="ARBA00022692"/>
    </source>
</evidence>
<reference evidence="7 8" key="1">
    <citation type="submission" date="2020-08" db="EMBL/GenBank/DDBJ databases">
        <title>Plant Genome Project.</title>
        <authorList>
            <person name="Zhang R.-G."/>
        </authorList>
    </citation>
    <scope>NUCLEOTIDE SEQUENCE [LARGE SCALE GENOMIC DNA]</scope>
    <source>
        <tissue evidence="7">Rhizome</tissue>
    </source>
</reference>
<dbReference type="SUPFAM" id="SSF144091">
    <property type="entry name" value="Rhomboid-like"/>
    <property type="match status" value="1"/>
</dbReference>
<evidence type="ECO:0000256" key="4">
    <source>
        <dbReference type="ARBA" id="ARBA00023136"/>
    </source>
</evidence>
<comment type="subcellular location">
    <subcellularLocation>
        <location evidence="1">Membrane</location>
        <topology evidence="1">Multi-pass membrane protein</topology>
    </subcellularLocation>
</comment>
<feature type="transmembrane region" description="Helical" evidence="5">
    <location>
        <begin position="136"/>
        <end position="156"/>
    </location>
</feature>
<dbReference type="PANTHER" id="PTHR43066">
    <property type="entry name" value="RHOMBOID-RELATED PROTEIN"/>
    <property type="match status" value="1"/>
</dbReference>
<evidence type="ECO:0000256" key="1">
    <source>
        <dbReference type="ARBA" id="ARBA00004141"/>
    </source>
</evidence>
<dbReference type="SUPFAM" id="SSF46934">
    <property type="entry name" value="UBA-like"/>
    <property type="match status" value="1"/>
</dbReference>
<evidence type="ECO:0000313" key="7">
    <source>
        <dbReference type="EMBL" id="KAG6485105.1"/>
    </source>
</evidence>
<evidence type="ECO:0000256" key="5">
    <source>
        <dbReference type="SAM" id="Phobius"/>
    </source>
</evidence>
<organism evidence="7 8">
    <name type="scientific">Zingiber officinale</name>
    <name type="common">Ginger</name>
    <name type="synonym">Amomum zingiber</name>
    <dbReference type="NCBI Taxonomy" id="94328"/>
    <lineage>
        <taxon>Eukaryota</taxon>
        <taxon>Viridiplantae</taxon>
        <taxon>Streptophyta</taxon>
        <taxon>Embryophyta</taxon>
        <taxon>Tracheophyta</taxon>
        <taxon>Spermatophyta</taxon>
        <taxon>Magnoliopsida</taxon>
        <taxon>Liliopsida</taxon>
        <taxon>Zingiberales</taxon>
        <taxon>Zingiberaceae</taxon>
        <taxon>Zingiber</taxon>
    </lineage>
</organism>
<dbReference type="InterPro" id="IPR015940">
    <property type="entry name" value="UBA"/>
</dbReference>